<dbReference type="CDD" id="cd00056">
    <property type="entry name" value="ENDO3c"/>
    <property type="match status" value="1"/>
</dbReference>
<dbReference type="InterPro" id="IPR003651">
    <property type="entry name" value="Endonuclease3_FeS-loop_motif"/>
</dbReference>
<feature type="compositionally biased region" description="Basic residues" evidence="10">
    <location>
        <begin position="405"/>
        <end position="415"/>
    </location>
</feature>
<reference evidence="12 13" key="1">
    <citation type="submission" date="2019-12" db="EMBL/GenBank/DDBJ databases">
        <authorList>
            <person name="Alioto T."/>
            <person name="Alioto T."/>
            <person name="Gomez Garrido J."/>
        </authorList>
    </citation>
    <scope>NUCLEOTIDE SEQUENCE [LARGE SCALE GENOMIC DNA]</scope>
</reference>
<dbReference type="SMART" id="SM00525">
    <property type="entry name" value="FES"/>
    <property type="match status" value="1"/>
</dbReference>
<keyword evidence="5" id="KW-0479">Metal-binding</keyword>
<evidence type="ECO:0000256" key="5">
    <source>
        <dbReference type="ARBA" id="ARBA00022723"/>
    </source>
</evidence>
<dbReference type="SUPFAM" id="SSF48150">
    <property type="entry name" value="DNA-glycosylase"/>
    <property type="match status" value="1"/>
</dbReference>
<dbReference type="EMBL" id="CACTIH010007500">
    <property type="protein sequence ID" value="CAA3014675.1"/>
    <property type="molecule type" value="Genomic_DNA"/>
</dbReference>
<keyword evidence="6" id="KW-0408">Iron</keyword>
<name>A0A8S0UDL0_OLEEU</name>
<comment type="cofactor">
    <cofactor evidence="1">
        <name>[4Fe-4S] cluster</name>
        <dbReference type="ChEBI" id="CHEBI:49883"/>
    </cofactor>
</comment>
<feature type="compositionally biased region" description="Polar residues" evidence="10">
    <location>
        <begin position="390"/>
        <end position="402"/>
    </location>
</feature>
<comment type="similarity">
    <text evidence="3">Belongs to the DNA glycosylase family. DEMETER subfamily.</text>
</comment>
<keyword evidence="7" id="KW-0411">Iron-sulfur</keyword>
<feature type="region of interest" description="Disordered" evidence="10">
    <location>
        <begin position="521"/>
        <end position="541"/>
    </location>
</feature>
<dbReference type="GO" id="GO:0141166">
    <property type="term" value="P:chromosomal 5-methylcytosine DNA demethylation pathway"/>
    <property type="evidence" value="ECO:0007669"/>
    <property type="project" value="InterPro"/>
</dbReference>
<dbReference type="GO" id="GO:0005634">
    <property type="term" value="C:nucleus"/>
    <property type="evidence" value="ECO:0007669"/>
    <property type="project" value="UniProtKB-SubCell"/>
</dbReference>
<sequence>MDEKQKGLVSELEDLQTGCSWVPLTPAKPGPICTEWQDNQAFRTNGLESEKYLQVNHTGQAEIGPKRASEEFLQENPAACWGSANAINIHRNFNTRETDIAPKSQVNGDDSCRSNFSVNVNDEEMWNSVSFRELLALADAASFNASAQTAFNATSSSFAPNFHTKIDSRQCTITTENPSLVDLDTSLGINFPAECNSIQNIPNDGSCIRSRLFFDLNFPSRMADATFSEVVSSQFAPITPEKNPKTDERRGLAMPNLSTDEMLGKKDVKQKEIAIKRVGLEGFLQMKEHSQLVVDHVCETMSTQLEENHKPDKGGTEDIELNKTPQQKPRRKKHRPKVIIEGQSQIIPKPSVGRPSDPQETTRVKRKYVRRKGLNNHKTETPLEREINESDTNTKAPSSKETMTGKRKYVRRKGVNKPAATTLDQETCETKDPKTVQHTRNTCRRSLKFDVEGQGSDESSLHHHPSPNFDMESQAQNFNAKDQSGSTIQCIQGREASLKKTEVIAYDLTCSTKQVVEGYLSKPEGHSSSPPPHSKTDTLNDKSTLTDQKVCTRGKCQIIFSDFTHDEEGNNLQLIMNSDARSTQKSSSNSDSSNTACLMQERQERGIKRQHRGTTVEAEFYRSNSTGTLHNSLQAYSAIFQQFTDNNYCNPGMHFHAIYSTKRIEKEHNSVTSSTNSTAIASENRAIAAADGTQNEQKKLKFLAAMGPTERLEKKRSKEPAPVWNSVQPLEIRGQLPASTGSGATTSKIAQGFEILQPPHKKRSKGPTQDPKALTTDTSKMMMTKKRTKKSLLVNSTVQNRHSDHQFVARSMGPPLAITWICKSPVDAIIEQFNQLDLNAKSSQEHNAFIACHMNYQEQHALVPYQRNGALIPFDSSFDQVKKSRPRPKVDLDDETSRVWKLLLDNINSEGIDGPDEEKEKWWEEERRVFRGRADSFIARMHLVQGDRRFSPWKGSVLDSVIGVFLTQNVSDHLSSSAFMSLAARFPLESESSQGQSCQEKVNITVKEPEGRGLDTDDTFGWNEGLNKLTCSEDSKMILVSDYNDIKEVNSVKSPGDSFIGTTLKDNLSRQLSAISKNCPDTSRESAVNESIGFIGDERDLDDTLSSQNSVTYSQNSADSVISQTAERTESCSPRTLEVESCTTYQKLSQISQSIINVHNQGNGNKLCEDGQFEPDSMAPDSQNQNENQSDITCSEPALHMAPSSGTQVDERFDVPQKNGKSSNVINGKELCDTELSVLSTESATQATVQKFLAISHEIPKFGSEKFRSSNKHPIDVYQKITENHTGKLESQFHCQENNYKMQEVSNIPMFPQKLTDVTGSSNIDNLRIPEHKEIGSNLKDPGKTASERKANGERTRKDKQKPVNWDCLRKQAQEGGRRERTANTMDSIDWEAVRCVDVNEIAETIKERGMNNVLAERIQEFLNRLVRDHGSIDLEWLRDVPPDKAKEYLLSVRGLGLKSVECVRLLTLHHLAFPVDTNVGRIAVRLGWVPLQPLPESLQLHLLELYPILESIQKFLWPRLCKLDQRTLYELHYQMITFGKVFCTKSKPNCNACPLRGECRHFASAFASARLALPGTEDKSIVSSIENNAAYQNTVKIIDPLQLHLPRAYQLEAHTESSNAEPIIEVPATPEPIIEVPTTPVLDQTQVPECDIEDDDFEGPDEIPTIQLNMKEFTHNLQSIMQKRTELQEGDMSKALVALTPEAASIPMPKLKNVSRLRTEHLV</sequence>
<dbReference type="Gene3D" id="1.10.1670.10">
    <property type="entry name" value="Helix-hairpin-Helix base-excision DNA repair enzymes (C-terminal)"/>
    <property type="match status" value="1"/>
</dbReference>
<proteinExistence type="inferred from homology"/>
<dbReference type="Gramene" id="OE9A043754T3">
    <property type="protein sequence ID" value="OE9A043754C3"/>
    <property type="gene ID" value="OE9A043754"/>
</dbReference>
<feature type="compositionally biased region" description="Basic and acidic residues" evidence="10">
    <location>
        <begin position="377"/>
        <end position="388"/>
    </location>
</feature>
<keyword evidence="13" id="KW-1185">Reference proteome</keyword>
<dbReference type="SMART" id="SM00478">
    <property type="entry name" value="ENDO3c"/>
    <property type="match status" value="1"/>
</dbReference>
<dbReference type="GO" id="GO:0003677">
    <property type="term" value="F:DNA binding"/>
    <property type="evidence" value="ECO:0007669"/>
    <property type="project" value="UniProtKB-KW"/>
</dbReference>
<keyword evidence="4" id="KW-0004">4Fe-4S</keyword>
<organism evidence="12 13">
    <name type="scientific">Olea europaea subsp. europaea</name>
    <dbReference type="NCBI Taxonomy" id="158383"/>
    <lineage>
        <taxon>Eukaryota</taxon>
        <taxon>Viridiplantae</taxon>
        <taxon>Streptophyta</taxon>
        <taxon>Embryophyta</taxon>
        <taxon>Tracheophyta</taxon>
        <taxon>Spermatophyta</taxon>
        <taxon>Magnoliopsida</taxon>
        <taxon>eudicotyledons</taxon>
        <taxon>Gunneridae</taxon>
        <taxon>Pentapetalae</taxon>
        <taxon>asterids</taxon>
        <taxon>lamiids</taxon>
        <taxon>Lamiales</taxon>
        <taxon>Oleaceae</taxon>
        <taxon>Oleeae</taxon>
        <taxon>Olea</taxon>
    </lineage>
</organism>
<protein>
    <submittedName>
        <fullName evidence="12">Transcriptional activator DEMETER-like isoform X1</fullName>
    </submittedName>
</protein>
<comment type="caution">
    <text evidence="12">The sequence shown here is derived from an EMBL/GenBank/DDBJ whole genome shotgun (WGS) entry which is preliminary data.</text>
</comment>
<feature type="region of interest" description="Disordered" evidence="10">
    <location>
        <begin position="756"/>
        <end position="778"/>
    </location>
</feature>
<evidence type="ECO:0000256" key="4">
    <source>
        <dbReference type="ARBA" id="ARBA00022485"/>
    </source>
</evidence>
<dbReference type="FunFam" id="1.10.1670.10:FF:000004">
    <property type="entry name" value="DNA glycosylase/AP lyase ROS1"/>
    <property type="match status" value="1"/>
</dbReference>
<feature type="region of interest" description="Disordered" evidence="10">
    <location>
        <begin position="1332"/>
        <end position="1366"/>
    </location>
</feature>
<evidence type="ECO:0000256" key="1">
    <source>
        <dbReference type="ARBA" id="ARBA00001966"/>
    </source>
</evidence>
<dbReference type="GO" id="GO:0003906">
    <property type="term" value="F:DNA-(apurinic or apyrimidinic site) endonuclease activity"/>
    <property type="evidence" value="ECO:0007669"/>
    <property type="project" value="UniProtKB-ARBA"/>
</dbReference>
<feature type="compositionally biased region" description="Basic and acidic residues" evidence="10">
    <location>
        <begin position="1332"/>
        <end position="1357"/>
    </location>
</feature>
<dbReference type="InterPro" id="IPR003265">
    <property type="entry name" value="HhH-GPD_domain"/>
</dbReference>
<comment type="subcellular location">
    <subcellularLocation>
        <location evidence="2">Nucleus</location>
    </subcellularLocation>
</comment>
<dbReference type="OrthoDB" id="5607at2759"/>
<feature type="compositionally biased region" description="Basic and acidic residues" evidence="10">
    <location>
        <begin position="306"/>
        <end position="316"/>
    </location>
</feature>
<feature type="region of interest" description="Disordered" evidence="10">
    <location>
        <begin position="370"/>
        <end position="422"/>
    </location>
</feature>
<dbReference type="GO" id="GO:0035514">
    <property type="term" value="F:DNA demethylase activity"/>
    <property type="evidence" value="ECO:0007669"/>
    <property type="project" value="InterPro"/>
</dbReference>
<evidence type="ECO:0000259" key="11">
    <source>
        <dbReference type="SMART" id="SM00478"/>
    </source>
</evidence>
<feature type="region of interest" description="Disordered" evidence="10">
    <location>
        <begin position="305"/>
        <end position="336"/>
    </location>
</feature>
<feature type="region of interest" description="Disordered" evidence="10">
    <location>
        <begin position="1166"/>
        <end position="1226"/>
    </location>
</feature>
<evidence type="ECO:0000256" key="6">
    <source>
        <dbReference type="ARBA" id="ARBA00023004"/>
    </source>
</evidence>
<evidence type="ECO:0000313" key="13">
    <source>
        <dbReference type="Proteomes" id="UP000594638"/>
    </source>
</evidence>
<evidence type="ECO:0000256" key="8">
    <source>
        <dbReference type="ARBA" id="ARBA00023125"/>
    </source>
</evidence>
<accession>A0A8S0UDL0</accession>
<dbReference type="InterPro" id="IPR011257">
    <property type="entry name" value="DNA_glycosylase"/>
</dbReference>
<dbReference type="PANTHER" id="PTHR46213:SF13">
    <property type="entry name" value="DEMETER-LIKE PROTEIN 2-RELATED"/>
    <property type="match status" value="1"/>
</dbReference>
<dbReference type="InterPro" id="IPR023170">
    <property type="entry name" value="HhH_base_excis_C"/>
</dbReference>
<keyword evidence="9" id="KW-0539">Nucleus</keyword>
<feature type="compositionally biased region" description="Polar residues" evidence="10">
    <location>
        <begin position="1180"/>
        <end position="1193"/>
    </location>
</feature>
<dbReference type="Proteomes" id="UP000594638">
    <property type="component" value="Unassembled WGS sequence"/>
</dbReference>
<dbReference type="InterPro" id="IPR044811">
    <property type="entry name" value="DME/ROS1"/>
</dbReference>
<feature type="region of interest" description="Disordered" evidence="10">
    <location>
        <begin position="446"/>
        <end position="471"/>
    </location>
</feature>
<evidence type="ECO:0000256" key="3">
    <source>
        <dbReference type="ARBA" id="ARBA00005646"/>
    </source>
</evidence>
<feature type="domain" description="HhH-GPD" evidence="11">
    <location>
        <begin position="1380"/>
        <end position="1542"/>
    </location>
</feature>
<dbReference type="Gene3D" id="1.10.340.30">
    <property type="entry name" value="Hypothetical protein, domain 2"/>
    <property type="match status" value="1"/>
</dbReference>
<keyword evidence="8" id="KW-0238">DNA-binding</keyword>
<dbReference type="GO" id="GO:0006284">
    <property type="term" value="P:base-excision repair"/>
    <property type="evidence" value="ECO:0007669"/>
    <property type="project" value="InterPro"/>
</dbReference>
<dbReference type="PANTHER" id="PTHR46213">
    <property type="entry name" value="TRANSCRIPTIONAL ACTIVATOR DEMETER"/>
    <property type="match status" value="1"/>
</dbReference>
<dbReference type="GO" id="GO:0019104">
    <property type="term" value="F:DNA N-glycosylase activity"/>
    <property type="evidence" value="ECO:0007669"/>
    <property type="project" value="InterPro"/>
</dbReference>
<gene>
    <name evidence="12" type="ORF">OLEA9_A043754</name>
</gene>
<evidence type="ECO:0000256" key="10">
    <source>
        <dbReference type="SAM" id="MobiDB-lite"/>
    </source>
</evidence>
<dbReference type="GO" id="GO:0046872">
    <property type="term" value="F:metal ion binding"/>
    <property type="evidence" value="ECO:0007669"/>
    <property type="project" value="UniProtKB-KW"/>
</dbReference>
<evidence type="ECO:0000256" key="7">
    <source>
        <dbReference type="ARBA" id="ARBA00023014"/>
    </source>
</evidence>
<evidence type="ECO:0000256" key="9">
    <source>
        <dbReference type="ARBA" id="ARBA00023242"/>
    </source>
</evidence>
<evidence type="ECO:0000256" key="2">
    <source>
        <dbReference type="ARBA" id="ARBA00004123"/>
    </source>
</evidence>
<dbReference type="GO" id="GO:0051539">
    <property type="term" value="F:4 iron, 4 sulfur cluster binding"/>
    <property type="evidence" value="ECO:0007669"/>
    <property type="project" value="UniProtKB-KW"/>
</dbReference>
<evidence type="ECO:0000313" key="12">
    <source>
        <dbReference type="EMBL" id="CAA3014675.1"/>
    </source>
</evidence>